<keyword evidence="1" id="KW-0812">Transmembrane</keyword>
<keyword evidence="1" id="KW-0472">Membrane</keyword>
<dbReference type="KEGG" id="fdv:JJC05_03505"/>
<sequence length="119" mass="13310">MLNLLKANNEYKLKRYKKGKNTAIISYILIIGPLIALSMNSGEDKTEFGSFHVRQGLGLTITFVTLGLMLSNFSIPMATISMWIFISLLSFYGLYTASRGESCPLPLLGSIFQKFFKTI</sequence>
<dbReference type="AlphaFoldDB" id="A0A8G0P6J6"/>
<reference evidence="2" key="1">
    <citation type="submission" date="2020-12" db="EMBL/GenBank/DDBJ databases">
        <title>Genome sequencing of genetic groups of Flavobacterium columnare.</title>
        <authorList>
            <person name="Waldbieser G.C."/>
            <person name="Griffin M.J."/>
            <person name="LaFrentz B.R."/>
        </authorList>
    </citation>
    <scope>NUCLEOTIDE SEQUENCE</scope>
    <source>
        <strain evidence="2">90-106</strain>
    </source>
</reference>
<accession>A0A8G0P6J6</accession>
<feature type="transmembrane region" description="Helical" evidence="1">
    <location>
        <begin position="77"/>
        <end position="95"/>
    </location>
</feature>
<evidence type="ECO:0000313" key="2">
    <source>
        <dbReference type="EMBL" id="QYS90106.1"/>
    </source>
</evidence>
<organism evidence="2">
    <name type="scientific">Flavobacterium columnare</name>
    <dbReference type="NCBI Taxonomy" id="996"/>
    <lineage>
        <taxon>Bacteria</taxon>
        <taxon>Pseudomonadati</taxon>
        <taxon>Bacteroidota</taxon>
        <taxon>Flavobacteriia</taxon>
        <taxon>Flavobacteriales</taxon>
        <taxon>Flavobacteriaceae</taxon>
        <taxon>Flavobacterium</taxon>
    </lineage>
</organism>
<dbReference type="Proteomes" id="UP000824721">
    <property type="component" value="Chromosome"/>
</dbReference>
<name>A0A8G0P6J6_9FLAO</name>
<proteinExistence type="predicted"/>
<evidence type="ECO:0008006" key="3">
    <source>
        <dbReference type="Google" id="ProtNLM"/>
    </source>
</evidence>
<evidence type="ECO:0000256" key="1">
    <source>
        <dbReference type="SAM" id="Phobius"/>
    </source>
</evidence>
<protein>
    <recommendedName>
        <fullName evidence="3">DUF4870 domain-containing protein</fullName>
    </recommendedName>
</protein>
<dbReference type="EMBL" id="CP067378">
    <property type="protein sequence ID" value="QYS90106.1"/>
    <property type="molecule type" value="Genomic_DNA"/>
</dbReference>
<feature type="transmembrane region" description="Helical" evidence="1">
    <location>
        <begin position="21"/>
        <end position="39"/>
    </location>
</feature>
<gene>
    <name evidence="2" type="ORF">JJC05_03505</name>
</gene>
<keyword evidence="1" id="KW-1133">Transmembrane helix</keyword>